<reference evidence="3" key="1">
    <citation type="submission" date="2024-03" db="EMBL/GenBank/DDBJ databases">
        <title>Deinococcus weizhi sp. nov., isolated from human skin.</title>
        <authorList>
            <person name="Wei Z."/>
            <person name="Tian F."/>
            <person name="Yang C."/>
            <person name="Xin L.T."/>
            <person name="Wen Z.J."/>
            <person name="Lan K.C."/>
            <person name="Yu L."/>
            <person name="Zhe W."/>
            <person name="Dan F.D."/>
            <person name="Jun W."/>
            <person name="Rui Z."/>
            <person name="Yong X.J."/>
            <person name="Ting Y."/>
            <person name="Wei X."/>
            <person name="Xu Z.G."/>
            <person name="Xin Z."/>
            <person name="Dong F.G."/>
            <person name="Ni X.M."/>
            <person name="Zheng M.G."/>
            <person name="Chun Y."/>
            <person name="Qian W.X."/>
        </authorList>
    </citation>
    <scope>NUCLEOTIDE SEQUENCE</scope>
    <source>
        <strain evidence="3">VB142</strain>
        <plasmid evidence="3">p3</plasmid>
    </source>
</reference>
<dbReference type="RefSeq" id="WP_339098369.1">
    <property type="nucleotide sequence ID" value="NZ_CP149786.1"/>
</dbReference>
<accession>A0AAU6Q849</accession>
<gene>
    <name evidence="3" type="ORF">WDJ50_18765</name>
</gene>
<sequence>MTLPDKALFTVKETGQHLALSRATVYRLIKDGLLEVKHPTPRSTRITRESLAAHLERAGSREAVKAAIAQAQARKVAQEQRARAVQAQQQEQKKEGLLARWGLGKRK</sequence>
<proteinExistence type="predicted"/>
<feature type="region of interest" description="Disordered" evidence="1">
    <location>
        <begin position="84"/>
        <end position="107"/>
    </location>
</feature>
<dbReference type="AlphaFoldDB" id="A0AAU6Q849"/>
<evidence type="ECO:0000313" key="3">
    <source>
        <dbReference type="EMBL" id="WYF46850.1"/>
    </source>
</evidence>
<organism evidence="3">
    <name type="scientific">Deinococcus sp. VB142</name>
    <dbReference type="NCBI Taxonomy" id="3112952"/>
    <lineage>
        <taxon>Bacteria</taxon>
        <taxon>Thermotogati</taxon>
        <taxon>Deinococcota</taxon>
        <taxon>Deinococci</taxon>
        <taxon>Deinococcales</taxon>
        <taxon>Deinococcaceae</taxon>
        <taxon>Deinococcus</taxon>
    </lineage>
</organism>
<evidence type="ECO:0000256" key="1">
    <source>
        <dbReference type="SAM" id="MobiDB-lite"/>
    </source>
</evidence>
<keyword evidence="3" id="KW-0614">Plasmid</keyword>
<dbReference type="Pfam" id="PF12728">
    <property type="entry name" value="HTH_17"/>
    <property type="match status" value="1"/>
</dbReference>
<geneLocation type="plasmid" evidence="3">
    <name>p3</name>
</geneLocation>
<feature type="domain" description="Helix-turn-helix" evidence="2">
    <location>
        <begin position="8"/>
        <end position="57"/>
    </location>
</feature>
<protein>
    <submittedName>
        <fullName evidence="3">Helix-turn-helix domain-containing protein</fullName>
    </submittedName>
</protein>
<dbReference type="InterPro" id="IPR041657">
    <property type="entry name" value="HTH_17"/>
</dbReference>
<dbReference type="EMBL" id="CP149786">
    <property type="protein sequence ID" value="WYF46850.1"/>
    <property type="molecule type" value="Genomic_DNA"/>
</dbReference>
<evidence type="ECO:0000259" key="2">
    <source>
        <dbReference type="Pfam" id="PF12728"/>
    </source>
</evidence>
<name>A0AAU6Q849_9DEIO</name>